<organism evidence="3">
    <name type="scientific">Melampsora larici-populina (strain 98AG31 / pathotype 3-4-7)</name>
    <name type="common">Poplar leaf rust fungus</name>
    <dbReference type="NCBI Taxonomy" id="747676"/>
    <lineage>
        <taxon>Eukaryota</taxon>
        <taxon>Fungi</taxon>
        <taxon>Dikarya</taxon>
        <taxon>Basidiomycota</taxon>
        <taxon>Pucciniomycotina</taxon>
        <taxon>Pucciniomycetes</taxon>
        <taxon>Pucciniales</taxon>
        <taxon>Melampsoraceae</taxon>
        <taxon>Melampsora</taxon>
    </lineage>
</organism>
<proteinExistence type="inferred from homology"/>
<dbReference type="EMBL" id="GL883170">
    <property type="protein sequence ID" value="EGF98747.1"/>
    <property type="molecule type" value="Genomic_DNA"/>
</dbReference>
<dbReference type="InterPro" id="IPR044053">
    <property type="entry name" value="AsaB-like"/>
</dbReference>
<dbReference type="PANTHER" id="PTHR34598">
    <property type="entry name" value="BLL6449 PROTEIN"/>
    <property type="match status" value="1"/>
</dbReference>
<dbReference type="eggNOG" id="ENOG502S9MZ">
    <property type="taxonomic scope" value="Eukaryota"/>
</dbReference>
<gene>
    <name evidence="2" type="ORF">MELLADRAFT_69094</name>
</gene>
<dbReference type="PANTHER" id="PTHR34598:SF3">
    <property type="entry name" value="OXIDOREDUCTASE AN1597"/>
    <property type="match status" value="1"/>
</dbReference>
<evidence type="ECO:0000256" key="1">
    <source>
        <dbReference type="ARBA" id="ARBA00023604"/>
    </source>
</evidence>
<dbReference type="RefSeq" id="XP_007417986.1">
    <property type="nucleotide sequence ID" value="XM_007417924.1"/>
</dbReference>
<dbReference type="InParanoid" id="F4S9D4"/>
<evidence type="ECO:0000313" key="3">
    <source>
        <dbReference type="Proteomes" id="UP000001072"/>
    </source>
</evidence>
<comment type="similarity">
    <text evidence="1">Belongs to the asaB hydroxylase/desaturase family.</text>
</comment>
<accession>F4S9D4</accession>
<keyword evidence="3" id="KW-1185">Reference proteome</keyword>
<dbReference type="AlphaFoldDB" id="F4S9D4"/>
<reference evidence="3" key="1">
    <citation type="journal article" date="2011" name="Proc. Natl. Acad. Sci. U.S.A.">
        <title>Obligate biotrophy features unraveled by the genomic analysis of rust fungi.</title>
        <authorList>
            <person name="Duplessis S."/>
            <person name="Cuomo C.A."/>
            <person name="Lin Y.-C."/>
            <person name="Aerts A."/>
            <person name="Tisserant E."/>
            <person name="Veneault-Fourrey C."/>
            <person name="Joly D.L."/>
            <person name="Hacquard S."/>
            <person name="Amselem J."/>
            <person name="Cantarel B.L."/>
            <person name="Chiu R."/>
            <person name="Coutinho P.M."/>
            <person name="Feau N."/>
            <person name="Field M."/>
            <person name="Frey P."/>
            <person name="Gelhaye E."/>
            <person name="Goldberg J."/>
            <person name="Grabherr M.G."/>
            <person name="Kodira C.D."/>
            <person name="Kohler A."/>
            <person name="Kuees U."/>
            <person name="Lindquist E.A."/>
            <person name="Lucas S.M."/>
            <person name="Mago R."/>
            <person name="Mauceli E."/>
            <person name="Morin E."/>
            <person name="Murat C."/>
            <person name="Pangilinan J.L."/>
            <person name="Park R."/>
            <person name="Pearson M."/>
            <person name="Quesneville H."/>
            <person name="Rouhier N."/>
            <person name="Sakthikumar S."/>
            <person name="Salamov A.A."/>
            <person name="Schmutz J."/>
            <person name="Selles B."/>
            <person name="Shapiro H."/>
            <person name="Tanguay P."/>
            <person name="Tuskan G.A."/>
            <person name="Henrissat B."/>
            <person name="Van de Peer Y."/>
            <person name="Rouze P."/>
            <person name="Ellis J.G."/>
            <person name="Dodds P.N."/>
            <person name="Schein J.E."/>
            <person name="Zhong S."/>
            <person name="Hamelin R.C."/>
            <person name="Grigoriev I.V."/>
            <person name="Szabo L.J."/>
            <person name="Martin F."/>
        </authorList>
    </citation>
    <scope>NUCLEOTIDE SEQUENCE [LARGE SCALE GENOMIC DNA]</scope>
    <source>
        <strain evidence="3">98AG31 / pathotype 3-4-7</strain>
    </source>
</reference>
<dbReference type="HOGENOM" id="CLU_042688_2_2_1"/>
<dbReference type="KEGG" id="mlr:MELLADRAFT_69094"/>
<dbReference type="GeneID" id="18931170"/>
<dbReference type="Proteomes" id="UP000001072">
    <property type="component" value="Unassembled WGS sequence"/>
</dbReference>
<name>F4S9D4_MELLP</name>
<sequence length="271" mass="31049">MWEYPQKRIRNVDKRKINRVPLQDLRTIDKKPTLQTHGFTYLSGGHIPGIQDVVEFSDAHKAILDSDSVALVKDLTGAELAISYGSFFRSSQGLRPLPIIHSDLSPQGAKFSRGELQEDFLKSEDPSRVKFGKYLKQGKKIVILNVWRPICVVQDNPLGICGWDSLLPEDALDFNITPTHAGNVIQAWRYREGQKWFYLSKQRSDEVYVFMQHDGTARNRHGINVPHASFTLQEDVGKVPQRTSFECRVIVIVESEGMWNKIHNRIKSFFN</sequence>
<dbReference type="OrthoDB" id="412788at2759"/>
<protein>
    <submittedName>
        <fullName evidence="2">Uncharacterized protein</fullName>
    </submittedName>
</protein>
<dbReference type="VEuPathDB" id="FungiDB:MELLADRAFT_69094"/>
<dbReference type="GO" id="GO:0016491">
    <property type="term" value="F:oxidoreductase activity"/>
    <property type="evidence" value="ECO:0007669"/>
    <property type="project" value="InterPro"/>
</dbReference>
<evidence type="ECO:0000313" key="2">
    <source>
        <dbReference type="EMBL" id="EGF98747.1"/>
    </source>
</evidence>
<dbReference type="NCBIfam" id="NF041278">
    <property type="entry name" value="CmcJ_NvfI_EfuI"/>
    <property type="match status" value="1"/>
</dbReference>